<sequence length="121" mass="13445">MGRYGVALLMLTLLSHANAALRTHMTTQDGPIPSPARAHCRVFVVAARTHTRVLVLQNAYEQDGINLYDQYPALSSVLQDPSGDGPADAQNEKKRVTEAYQILRPAFDQAAEWLKSKRNQK</sequence>
<dbReference type="STRING" id="4795.A0A225WCJ5"/>
<accession>A0A225WCJ5</accession>
<name>A0A225WCJ5_9STRA</name>
<evidence type="ECO:0008006" key="4">
    <source>
        <dbReference type="Google" id="ProtNLM"/>
    </source>
</evidence>
<organism evidence="2 3">
    <name type="scientific">Phytophthora megakarya</name>
    <dbReference type="NCBI Taxonomy" id="4795"/>
    <lineage>
        <taxon>Eukaryota</taxon>
        <taxon>Sar</taxon>
        <taxon>Stramenopiles</taxon>
        <taxon>Oomycota</taxon>
        <taxon>Peronosporomycetes</taxon>
        <taxon>Peronosporales</taxon>
        <taxon>Peronosporaceae</taxon>
        <taxon>Phytophthora</taxon>
    </lineage>
</organism>
<evidence type="ECO:0000256" key="1">
    <source>
        <dbReference type="SAM" id="SignalP"/>
    </source>
</evidence>
<reference evidence="3" key="1">
    <citation type="submission" date="2017-03" db="EMBL/GenBank/DDBJ databases">
        <title>Phytopthora megakarya and P. palmivora, two closely related causual agents of cacao black pod achieved similar genome size and gene model numbers by different mechanisms.</title>
        <authorList>
            <person name="Ali S."/>
            <person name="Shao J."/>
            <person name="Larry D.J."/>
            <person name="Kronmiller B."/>
            <person name="Shen D."/>
            <person name="Strem M.D."/>
            <person name="Melnick R.L."/>
            <person name="Guiltinan M.J."/>
            <person name="Tyler B.M."/>
            <person name="Meinhardt L.W."/>
            <person name="Bailey B.A."/>
        </authorList>
    </citation>
    <scope>NUCLEOTIDE SEQUENCE [LARGE SCALE GENOMIC DNA]</scope>
    <source>
        <strain evidence="3">zdho120</strain>
    </source>
</reference>
<gene>
    <name evidence="2" type="ORF">PHMEG_00011111</name>
</gene>
<dbReference type="EMBL" id="NBNE01001159">
    <property type="protein sequence ID" value="OWZ15282.1"/>
    <property type="molecule type" value="Genomic_DNA"/>
</dbReference>
<proteinExistence type="predicted"/>
<dbReference type="AlphaFoldDB" id="A0A225WCJ5"/>
<keyword evidence="3" id="KW-1185">Reference proteome</keyword>
<protein>
    <recommendedName>
        <fullName evidence="4">RxLR effector protein</fullName>
    </recommendedName>
</protein>
<evidence type="ECO:0000313" key="3">
    <source>
        <dbReference type="Proteomes" id="UP000198211"/>
    </source>
</evidence>
<feature type="chain" id="PRO_5012285147" description="RxLR effector protein" evidence="1">
    <location>
        <begin position="20"/>
        <end position="121"/>
    </location>
</feature>
<keyword evidence="1" id="KW-0732">Signal</keyword>
<dbReference type="Proteomes" id="UP000198211">
    <property type="component" value="Unassembled WGS sequence"/>
</dbReference>
<feature type="signal peptide" evidence="1">
    <location>
        <begin position="1"/>
        <end position="19"/>
    </location>
</feature>
<evidence type="ECO:0000313" key="2">
    <source>
        <dbReference type="EMBL" id="OWZ15282.1"/>
    </source>
</evidence>
<comment type="caution">
    <text evidence="2">The sequence shown here is derived from an EMBL/GenBank/DDBJ whole genome shotgun (WGS) entry which is preliminary data.</text>
</comment>